<sequence>MFLQPKFGYYKVTPRSVDSPEMRFNLDDEVDSWVSTMVVLFQITRGIKDIMENCDKVAI</sequence>
<dbReference type="AlphaFoldDB" id="A0A1Q8QN82"/>
<evidence type="ECO:0000313" key="1">
    <source>
        <dbReference type="EMBL" id="OLN28809.1"/>
    </source>
</evidence>
<name>A0A1Q8QN82_9FIRM</name>
<protein>
    <submittedName>
        <fullName evidence="1">Uncharacterized protein</fullName>
    </submittedName>
</protein>
<dbReference type="Proteomes" id="UP000186102">
    <property type="component" value="Unassembled WGS sequence"/>
</dbReference>
<gene>
    <name evidence="1" type="ORF">DSOL_3886</name>
</gene>
<accession>A0A1Q8QN82</accession>
<proteinExistence type="predicted"/>
<comment type="caution">
    <text evidence="1">The sequence shown here is derived from an EMBL/GenBank/DDBJ whole genome shotgun (WGS) entry which is preliminary data.</text>
</comment>
<keyword evidence="2" id="KW-1185">Reference proteome</keyword>
<reference evidence="1 2" key="1">
    <citation type="submission" date="2016-09" db="EMBL/GenBank/DDBJ databases">
        <title>Complete genome of Desulfosporosinus sp. OL.</title>
        <authorList>
            <person name="Mardanov A."/>
            <person name="Beletsky A."/>
            <person name="Panova A."/>
            <person name="Karnachuk O."/>
            <person name="Ravin N."/>
        </authorList>
    </citation>
    <scope>NUCLEOTIDE SEQUENCE [LARGE SCALE GENOMIC DNA]</scope>
    <source>
        <strain evidence="1 2">OL</strain>
    </source>
</reference>
<dbReference type="EMBL" id="MLBF01000039">
    <property type="protein sequence ID" value="OLN28809.1"/>
    <property type="molecule type" value="Genomic_DNA"/>
</dbReference>
<evidence type="ECO:0000313" key="2">
    <source>
        <dbReference type="Proteomes" id="UP000186102"/>
    </source>
</evidence>
<organism evidence="1 2">
    <name type="scientific">Desulfosporosinus metallidurans</name>
    <dbReference type="NCBI Taxonomy" id="1888891"/>
    <lineage>
        <taxon>Bacteria</taxon>
        <taxon>Bacillati</taxon>
        <taxon>Bacillota</taxon>
        <taxon>Clostridia</taxon>
        <taxon>Eubacteriales</taxon>
        <taxon>Desulfitobacteriaceae</taxon>
        <taxon>Desulfosporosinus</taxon>
    </lineage>
</organism>